<protein>
    <submittedName>
        <fullName evidence="2">Uncharacterized protein</fullName>
    </submittedName>
</protein>
<feature type="transmembrane region" description="Helical" evidence="1">
    <location>
        <begin position="54"/>
        <end position="74"/>
    </location>
</feature>
<sequence length="108" mass="12898">MSIKLHYLRNHLDKFPDNLGNYSEEQGERFHQDLKVIEERYQEIQGKKIPDPPLAWSIKYFVLGFFIVLCNWPIKVSERARVRYVTTRRVRPHRHTGHSAGLLRVVTR</sequence>
<accession>A0A4C1XCJ5</accession>
<dbReference type="PANTHER" id="PTHR46114">
    <property type="entry name" value="APPLE DOMAIN-CONTAINING PROTEIN"/>
    <property type="match status" value="1"/>
</dbReference>
<organism evidence="2 3">
    <name type="scientific">Eumeta variegata</name>
    <name type="common">Bagworm moth</name>
    <name type="synonym">Eumeta japonica</name>
    <dbReference type="NCBI Taxonomy" id="151549"/>
    <lineage>
        <taxon>Eukaryota</taxon>
        <taxon>Metazoa</taxon>
        <taxon>Ecdysozoa</taxon>
        <taxon>Arthropoda</taxon>
        <taxon>Hexapoda</taxon>
        <taxon>Insecta</taxon>
        <taxon>Pterygota</taxon>
        <taxon>Neoptera</taxon>
        <taxon>Endopterygota</taxon>
        <taxon>Lepidoptera</taxon>
        <taxon>Glossata</taxon>
        <taxon>Ditrysia</taxon>
        <taxon>Tineoidea</taxon>
        <taxon>Psychidae</taxon>
        <taxon>Oiketicinae</taxon>
        <taxon>Eumeta</taxon>
    </lineage>
</organism>
<dbReference type="EMBL" id="BGZK01000780">
    <property type="protein sequence ID" value="GBP60164.1"/>
    <property type="molecule type" value="Genomic_DNA"/>
</dbReference>
<keyword evidence="1" id="KW-0472">Membrane</keyword>
<keyword evidence="1" id="KW-0812">Transmembrane</keyword>
<evidence type="ECO:0000256" key="1">
    <source>
        <dbReference type="SAM" id="Phobius"/>
    </source>
</evidence>
<dbReference type="AlphaFoldDB" id="A0A4C1XCJ5"/>
<dbReference type="Proteomes" id="UP000299102">
    <property type="component" value="Unassembled WGS sequence"/>
</dbReference>
<comment type="caution">
    <text evidence="2">The sequence shown here is derived from an EMBL/GenBank/DDBJ whole genome shotgun (WGS) entry which is preliminary data.</text>
</comment>
<proteinExistence type="predicted"/>
<reference evidence="2 3" key="1">
    <citation type="journal article" date="2019" name="Commun. Biol.">
        <title>The bagworm genome reveals a unique fibroin gene that provides high tensile strength.</title>
        <authorList>
            <person name="Kono N."/>
            <person name="Nakamura H."/>
            <person name="Ohtoshi R."/>
            <person name="Tomita M."/>
            <person name="Numata K."/>
            <person name="Arakawa K."/>
        </authorList>
    </citation>
    <scope>NUCLEOTIDE SEQUENCE [LARGE SCALE GENOMIC DNA]</scope>
</reference>
<dbReference type="OrthoDB" id="8063408at2759"/>
<dbReference type="PANTHER" id="PTHR46114:SF1">
    <property type="entry name" value="ZAD DOMAIN-CONTAINING PROTEIN"/>
    <property type="match status" value="1"/>
</dbReference>
<keyword evidence="1" id="KW-1133">Transmembrane helix</keyword>
<keyword evidence="3" id="KW-1185">Reference proteome</keyword>
<evidence type="ECO:0000313" key="3">
    <source>
        <dbReference type="Proteomes" id="UP000299102"/>
    </source>
</evidence>
<evidence type="ECO:0000313" key="2">
    <source>
        <dbReference type="EMBL" id="GBP60164.1"/>
    </source>
</evidence>
<gene>
    <name evidence="2" type="ORF">EVAR_41854_1</name>
</gene>
<name>A0A4C1XCJ5_EUMVA</name>